<evidence type="ECO:0000313" key="4">
    <source>
        <dbReference type="Proteomes" id="UP000094844"/>
    </source>
</evidence>
<name>A0A1C6YVE7_HAFAL</name>
<proteinExistence type="inferred from homology"/>
<dbReference type="InterPro" id="IPR046453">
    <property type="entry name" value="GpA_ATPase"/>
</dbReference>
<dbReference type="InterPro" id="IPR027417">
    <property type="entry name" value="P-loop_NTPase"/>
</dbReference>
<dbReference type="Pfam" id="PF20454">
    <property type="entry name" value="GpA_nuclease"/>
    <property type="match status" value="1"/>
</dbReference>
<gene>
    <name evidence="3" type="ORF">BN1044_00286</name>
</gene>
<dbReference type="Proteomes" id="UP000094844">
    <property type="component" value="Unassembled WGS sequence"/>
</dbReference>
<dbReference type="AlphaFoldDB" id="A0A1C6YVE7"/>
<evidence type="ECO:0000313" key="3">
    <source>
        <dbReference type="EMBL" id="SCM50838.1"/>
    </source>
</evidence>
<evidence type="ECO:0000259" key="1">
    <source>
        <dbReference type="Pfam" id="PF05876"/>
    </source>
</evidence>
<feature type="domain" description="Phage terminase large subunit GpA ATPase" evidence="1">
    <location>
        <begin position="46"/>
        <end position="285"/>
    </location>
</feature>
<dbReference type="OrthoDB" id="5181253at2"/>
<dbReference type="PANTHER" id="PTHR34413">
    <property type="entry name" value="PROPHAGE TAIL FIBER ASSEMBLY PROTEIN HOMOLOG TFAE-RELATED-RELATED"/>
    <property type="match status" value="1"/>
</dbReference>
<dbReference type="Pfam" id="PF05876">
    <property type="entry name" value="GpA_ATPase"/>
    <property type="match status" value="1"/>
</dbReference>
<sequence length="638" mass="72323">MNISSKQIRSLQQTVSAGLRVLFRPVPVCAVEWANENYYLPKESSYQEGRWETLPFQVAIMNAMGSDDIREVNLIKSARVGYSKMLLGVISYFIEHKQRNGLIWQPTDSDAENFMKSHIEPTIRDVPGLLALAPWYGKKNRDNTLSMKRFSNGRGFWCLGGKAAKNYREKSVDFVSYDELAAFDEDIEKEGSPTFLGDKRIEGSVWPKSIRGSTPKIKGICQIERAARESEHLMRYHIKCPHCGGEQFLKWGDKETPFGFKWEAGQPKSVYYLCEHNACVIHQNEVNFADGRYICETTGMTTTDGLRWFSSTGTEIDPPDSVSFHIWTAYSPFTTWVQMVKEFRKTLGDPGKRKTFVNTTLGETWSEDIGDRLDADVLYERAEFYPAQVADRAVYLTMGIDSQRDRYECRVWGWGPDEEAFLIDRIIVMGRHDEEETLLRVDAAIARQYTRKDGSLVSIGRICWDSGGIDPSIVYKRSKRLGLFRVIPIKGASVYGKPVANMPRKKNKDGVFLTEIGTDTAKEVIYSRFKIAPAESESGAGVVHFPKNPDVFDLIEAQQLTAEELVEKYENGKVKLMWDAKKRRNEALDCFVYALAALRISVSRWQLDLNALWEAQQSPTTLKTPSKDLAALAASLGG</sequence>
<dbReference type="RefSeq" id="WP_072307256.1">
    <property type="nucleotide sequence ID" value="NZ_FMIQ01000006.1"/>
</dbReference>
<evidence type="ECO:0000259" key="2">
    <source>
        <dbReference type="Pfam" id="PF20454"/>
    </source>
</evidence>
<dbReference type="GO" id="GO:0005524">
    <property type="term" value="F:ATP binding"/>
    <property type="evidence" value="ECO:0007669"/>
    <property type="project" value="InterPro"/>
</dbReference>
<feature type="domain" description="Terminase large subunit GpA endonuclease" evidence="2">
    <location>
        <begin position="322"/>
        <end position="601"/>
    </location>
</feature>
<dbReference type="InterPro" id="IPR008866">
    <property type="entry name" value="Phage_lambda_GpA-like"/>
</dbReference>
<accession>A0A1C6YVE7</accession>
<organism evidence="3 4">
    <name type="scientific">Hafnia alvei</name>
    <dbReference type="NCBI Taxonomy" id="569"/>
    <lineage>
        <taxon>Bacteria</taxon>
        <taxon>Pseudomonadati</taxon>
        <taxon>Pseudomonadota</taxon>
        <taxon>Gammaproteobacteria</taxon>
        <taxon>Enterobacterales</taxon>
        <taxon>Hafniaceae</taxon>
        <taxon>Hafnia</taxon>
    </lineage>
</organism>
<dbReference type="EMBL" id="FMIQ01000006">
    <property type="protein sequence ID" value="SCM50838.1"/>
    <property type="molecule type" value="Genomic_DNA"/>
</dbReference>
<dbReference type="PANTHER" id="PTHR34413:SF2">
    <property type="entry name" value="PROPHAGE TAIL FIBER ASSEMBLY PROTEIN HOMOLOG TFAE-RELATED"/>
    <property type="match status" value="1"/>
</dbReference>
<dbReference type="HAMAP" id="MF_04144">
    <property type="entry name" value="TERL_LAMBDA"/>
    <property type="match status" value="1"/>
</dbReference>
<protein>
    <submittedName>
        <fullName evidence="3">Phage terminase, large subunit GpA</fullName>
    </submittedName>
</protein>
<dbReference type="InterPro" id="IPR046454">
    <property type="entry name" value="GpA_endonuclease"/>
</dbReference>
<dbReference type="Gene3D" id="3.40.50.300">
    <property type="entry name" value="P-loop containing nucleotide triphosphate hydrolases"/>
    <property type="match status" value="1"/>
</dbReference>
<dbReference type="GO" id="GO:0004519">
    <property type="term" value="F:endonuclease activity"/>
    <property type="evidence" value="ECO:0007669"/>
    <property type="project" value="InterPro"/>
</dbReference>
<dbReference type="InterPro" id="IPR051220">
    <property type="entry name" value="TFA_Chaperone"/>
</dbReference>
<reference evidence="3 4" key="1">
    <citation type="submission" date="2016-09" db="EMBL/GenBank/DDBJ databases">
        <authorList>
            <person name="Capua I."/>
            <person name="De Benedictis P."/>
            <person name="Joannis T."/>
            <person name="Lombin L.H."/>
            <person name="Cattoli G."/>
        </authorList>
    </citation>
    <scope>NUCLEOTIDE SEQUENCE [LARGE SCALE GENOMIC DNA]</scope>
    <source>
        <strain evidence="3 4">GB001</strain>
    </source>
</reference>
<dbReference type="GO" id="GO:0016887">
    <property type="term" value="F:ATP hydrolysis activity"/>
    <property type="evidence" value="ECO:0007669"/>
    <property type="project" value="InterPro"/>
</dbReference>